<sequence length="96" mass="10915">MKITKEFVQVLADDVLIELTEHEKNEILKTENDILSKFEKVFLIDTENVPESHHPFATENTYLRSDDDITTISKAQLLANAPAQKDGYVVISKVVK</sequence>
<accession>A0A2K8KNY8</accession>
<keyword evidence="2" id="KW-1185">Reference proteome</keyword>
<proteinExistence type="predicted"/>
<reference evidence="1 2" key="1">
    <citation type="submission" date="2017-11" db="EMBL/GenBank/DDBJ databases">
        <title>Complete genome sequence of Spiroplasma clarkii CN-5 (DSM 19994).</title>
        <authorList>
            <person name="Tsai Y.-M."/>
            <person name="Chang A."/>
            <person name="Lo W.-S."/>
            <person name="Kuo C.-H."/>
        </authorList>
    </citation>
    <scope>NUCLEOTIDE SEQUENCE [LARGE SCALE GENOMIC DNA]</scope>
    <source>
        <strain evidence="1 2">CN-5</strain>
    </source>
</reference>
<dbReference type="GO" id="GO:0016740">
    <property type="term" value="F:transferase activity"/>
    <property type="evidence" value="ECO:0007669"/>
    <property type="project" value="UniProtKB-KW"/>
</dbReference>
<dbReference type="SUPFAM" id="SSF141000">
    <property type="entry name" value="Glu-tRNAGln amidotransferase C subunit"/>
    <property type="match status" value="1"/>
</dbReference>
<dbReference type="Proteomes" id="UP000231179">
    <property type="component" value="Chromosome"/>
</dbReference>
<name>A0A2K8KNY8_9MOLU</name>
<dbReference type="AlphaFoldDB" id="A0A2K8KNY8"/>
<organism evidence="1 2">
    <name type="scientific">Spiroplasma clarkii</name>
    <dbReference type="NCBI Taxonomy" id="2139"/>
    <lineage>
        <taxon>Bacteria</taxon>
        <taxon>Bacillati</taxon>
        <taxon>Mycoplasmatota</taxon>
        <taxon>Mollicutes</taxon>
        <taxon>Entomoplasmatales</taxon>
        <taxon>Spiroplasmataceae</taxon>
        <taxon>Spiroplasma</taxon>
    </lineage>
</organism>
<dbReference type="GO" id="GO:0006450">
    <property type="term" value="P:regulation of translational fidelity"/>
    <property type="evidence" value="ECO:0007669"/>
    <property type="project" value="InterPro"/>
</dbReference>
<gene>
    <name evidence="1" type="primary">gatC</name>
    <name evidence="1" type="ORF">SCLAR_v1c12540</name>
</gene>
<dbReference type="Pfam" id="PF02686">
    <property type="entry name" value="GatC"/>
    <property type="match status" value="1"/>
</dbReference>
<dbReference type="PANTHER" id="PTHR15004">
    <property type="entry name" value="GLUTAMYL-TRNA(GLN) AMIDOTRANSFERASE SUBUNIT C, MITOCHONDRIAL"/>
    <property type="match status" value="1"/>
</dbReference>
<evidence type="ECO:0000313" key="2">
    <source>
        <dbReference type="Proteomes" id="UP000231179"/>
    </source>
</evidence>
<dbReference type="NCBIfam" id="TIGR00135">
    <property type="entry name" value="gatC"/>
    <property type="match status" value="1"/>
</dbReference>
<keyword evidence="1" id="KW-0808">Transferase</keyword>
<dbReference type="GO" id="GO:0070681">
    <property type="term" value="P:glutaminyl-tRNAGln biosynthesis via transamidation"/>
    <property type="evidence" value="ECO:0007669"/>
    <property type="project" value="TreeGrafter"/>
</dbReference>
<evidence type="ECO:0000313" key="1">
    <source>
        <dbReference type="EMBL" id="ATX71554.1"/>
    </source>
</evidence>
<protein>
    <submittedName>
        <fullName evidence="1">Glutamyl-tRNA(Gln) amidotransferase subunit C</fullName>
    </submittedName>
</protein>
<dbReference type="InterPro" id="IPR003837">
    <property type="entry name" value="GatC"/>
</dbReference>
<dbReference type="EMBL" id="CP024870">
    <property type="protein sequence ID" value="ATX71554.1"/>
    <property type="molecule type" value="Genomic_DNA"/>
</dbReference>
<dbReference type="InterPro" id="IPR036113">
    <property type="entry name" value="Asp/Glu-ADT_sf_sub_c"/>
</dbReference>
<dbReference type="RefSeq" id="WP_100255083.1">
    <property type="nucleotide sequence ID" value="NZ_CP024870.1"/>
</dbReference>
<dbReference type="PANTHER" id="PTHR15004:SF0">
    <property type="entry name" value="GLUTAMYL-TRNA(GLN) AMIDOTRANSFERASE SUBUNIT C, MITOCHONDRIAL"/>
    <property type="match status" value="1"/>
</dbReference>